<evidence type="ECO:0000256" key="2">
    <source>
        <dbReference type="ARBA" id="ARBA00022475"/>
    </source>
</evidence>
<keyword evidence="4 6" id="KW-1133">Transmembrane helix</keyword>
<sequence>MASNHMNEQEREQAKFSLSGATLYGINAVIGSGIFLLPRAIYKGLGPASIAVMFGTAILTIMLAVCFAEVSGYFGKNGGAFQYSKRAFGDFIGFNVGFLGWTVTIFAWAAMAAGFARMFIITFPAFEGWHIPLSIGLIILLSLMNIAGLKTSKIVTITATIA</sequence>
<name>B9T9I4_RICCO</name>
<dbReference type="GO" id="GO:0022857">
    <property type="term" value="F:transmembrane transporter activity"/>
    <property type="evidence" value="ECO:0007669"/>
    <property type="project" value="InterPro"/>
</dbReference>
<dbReference type="PANTHER" id="PTHR42770:SF18">
    <property type="entry name" value="ARGININE_AGMATINE ANTIPORTER"/>
    <property type="match status" value="1"/>
</dbReference>
<feature type="non-terminal residue" evidence="7">
    <location>
        <position position="162"/>
    </location>
</feature>
<gene>
    <name evidence="7" type="ORF">RCOM_0387720</name>
</gene>
<dbReference type="InParanoid" id="B9T9I4"/>
<dbReference type="PANTHER" id="PTHR42770">
    <property type="entry name" value="AMINO ACID TRANSPORTER-RELATED"/>
    <property type="match status" value="1"/>
</dbReference>
<keyword evidence="8" id="KW-1185">Reference proteome</keyword>
<feature type="transmembrane region" description="Helical" evidence="6">
    <location>
        <begin position="48"/>
        <end position="70"/>
    </location>
</feature>
<dbReference type="Pfam" id="PF13520">
    <property type="entry name" value="AA_permease_2"/>
    <property type="match status" value="1"/>
</dbReference>
<comment type="subcellular location">
    <subcellularLocation>
        <location evidence="1">Cell membrane</location>
        <topology evidence="1">Multi-pass membrane protein</topology>
    </subcellularLocation>
</comment>
<dbReference type="AlphaFoldDB" id="B9T9I4"/>
<dbReference type="STRING" id="3988.B9T9I4"/>
<protein>
    <submittedName>
        <fullName evidence="7">Amino acid transporter, putative</fullName>
    </submittedName>
</protein>
<evidence type="ECO:0000256" key="3">
    <source>
        <dbReference type="ARBA" id="ARBA00022692"/>
    </source>
</evidence>
<feature type="transmembrane region" description="Helical" evidence="6">
    <location>
        <begin position="21"/>
        <end position="42"/>
    </location>
</feature>
<dbReference type="InterPro" id="IPR002293">
    <property type="entry name" value="AA/rel_permease1"/>
</dbReference>
<dbReference type="Proteomes" id="UP000008311">
    <property type="component" value="Unassembled WGS sequence"/>
</dbReference>
<reference evidence="8" key="1">
    <citation type="journal article" date="2010" name="Nat. Biotechnol.">
        <title>Draft genome sequence of the oilseed species Ricinus communis.</title>
        <authorList>
            <person name="Chan A.P."/>
            <person name="Crabtree J."/>
            <person name="Zhao Q."/>
            <person name="Lorenzi H."/>
            <person name="Orvis J."/>
            <person name="Puiu D."/>
            <person name="Melake-Berhan A."/>
            <person name="Jones K.M."/>
            <person name="Redman J."/>
            <person name="Chen G."/>
            <person name="Cahoon E.B."/>
            <person name="Gedil M."/>
            <person name="Stanke M."/>
            <person name="Haas B.J."/>
            <person name="Wortman J.R."/>
            <person name="Fraser-Liggett C.M."/>
            <person name="Ravel J."/>
            <person name="Rabinowicz P.D."/>
        </authorList>
    </citation>
    <scope>NUCLEOTIDE SEQUENCE [LARGE SCALE GENOMIC DNA]</scope>
    <source>
        <strain evidence="8">cv. Hale</strain>
    </source>
</reference>
<evidence type="ECO:0000256" key="5">
    <source>
        <dbReference type="ARBA" id="ARBA00023136"/>
    </source>
</evidence>
<accession>B9T9I4</accession>
<keyword evidence="3 6" id="KW-0812">Transmembrane</keyword>
<keyword evidence="5 6" id="KW-0472">Membrane</keyword>
<evidence type="ECO:0000313" key="8">
    <source>
        <dbReference type="Proteomes" id="UP000008311"/>
    </source>
</evidence>
<proteinExistence type="predicted"/>
<dbReference type="Gene3D" id="1.20.1740.10">
    <property type="entry name" value="Amino acid/polyamine transporter I"/>
    <property type="match status" value="1"/>
</dbReference>
<dbReference type="InterPro" id="IPR050367">
    <property type="entry name" value="APC_superfamily"/>
</dbReference>
<evidence type="ECO:0000256" key="4">
    <source>
        <dbReference type="ARBA" id="ARBA00022989"/>
    </source>
</evidence>
<evidence type="ECO:0000256" key="6">
    <source>
        <dbReference type="SAM" id="Phobius"/>
    </source>
</evidence>
<organism evidence="7 8">
    <name type="scientific">Ricinus communis</name>
    <name type="common">Castor bean</name>
    <dbReference type="NCBI Taxonomy" id="3988"/>
    <lineage>
        <taxon>Eukaryota</taxon>
        <taxon>Viridiplantae</taxon>
        <taxon>Streptophyta</taxon>
        <taxon>Embryophyta</taxon>
        <taxon>Tracheophyta</taxon>
        <taxon>Spermatophyta</taxon>
        <taxon>Magnoliopsida</taxon>
        <taxon>eudicotyledons</taxon>
        <taxon>Gunneridae</taxon>
        <taxon>Pentapetalae</taxon>
        <taxon>rosids</taxon>
        <taxon>fabids</taxon>
        <taxon>Malpighiales</taxon>
        <taxon>Euphorbiaceae</taxon>
        <taxon>Acalyphoideae</taxon>
        <taxon>Acalypheae</taxon>
        <taxon>Ricinus</taxon>
    </lineage>
</organism>
<dbReference type="EMBL" id="EQ975374">
    <property type="protein sequence ID" value="EEF27479.1"/>
    <property type="molecule type" value="Genomic_DNA"/>
</dbReference>
<dbReference type="GO" id="GO:0005886">
    <property type="term" value="C:plasma membrane"/>
    <property type="evidence" value="ECO:0007669"/>
    <property type="project" value="UniProtKB-SubCell"/>
</dbReference>
<feature type="transmembrane region" description="Helical" evidence="6">
    <location>
        <begin position="91"/>
        <end position="116"/>
    </location>
</feature>
<keyword evidence="2" id="KW-1003">Cell membrane</keyword>
<feature type="transmembrane region" description="Helical" evidence="6">
    <location>
        <begin position="128"/>
        <end position="147"/>
    </location>
</feature>
<evidence type="ECO:0000256" key="1">
    <source>
        <dbReference type="ARBA" id="ARBA00004651"/>
    </source>
</evidence>
<evidence type="ECO:0000313" key="7">
    <source>
        <dbReference type="EMBL" id="EEF27479.1"/>
    </source>
</evidence>